<gene>
    <name evidence="1" type="ORF">D7V94_17120</name>
</gene>
<dbReference type="Gene3D" id="3.40.50.1820">
    <property type="entry name" value="alpha/beta hydrolase"/>
    <property type="match status" value="1"/>
</dbReference>
<dbReference type="InterPro" id="IPR013783">
    <property type="entry name" value="Ig-like_fold"/>
</dbReference>
<proteinExistence type="predicted"/>
<dbReference type="AlphaFoldDB" id="A0A3A9AF20"/>
<dbReference type="EMBL" id="RAYQ01000020">
    <property type="protein sequence ID" value="RKI89684.1"/>
    <property type="molecule type" value="Genomic_DNA"/>
</dbReference>
<dbReference type="PANTHER" id="PTHR48098:SF1">
    <property type="entry name" value="DIACYLGLYCEROL ACYLTRANSFERASE_MYCOLYLTRANSFERASE AG85A"/>
    <property type="match status" value="1"/>
</dbReference>
<dbReference type="SUPFAM" id="SSF81296">
    <property type="entry name" value="E set domains"/>
    <property type="match status" value="1"/>
</dbReference>
<dbReference type="PANTHER" id="PTHR48098">
    <property type="entry name" value="ENTEROCHELIN ESTERASE-RELATED"/>
    <property type="match status" value="1"/>
</dbReference>
<organism evidence="1 2">
    <name type="scientific">Parablautia intestinalis</name>
    <dbReference type="NCBI Taxonomy" id="2320100"/>
    <lineage>
        <taxon>Bacteria</taxon>
        <taxon>Bacillati</taxon>
        <taxon>Bacillota</taxon>
        <taxon>Clostridia</taxon>
        <taxon>Lachnospirales</taxon>
        <taxon>Lachnospiraceae</taxon>
        <taxon>Parablautia</taxon>
    </lineage>
</organism>
<comment type="caution">
    <text evidence="1">The sequence shown here is derived from an EMBL/GenBank/DDBJ whole genome shotgun (WGS) entry which is preliminary data.</text>
</comment>
<keyword evidence="2" id="KW-1185">Reference proteome</keyword>
<evidence type="ECO:0000313" key="1">
    <source>
        <dbReference type="EMBL" id="RKI89684.1"/>
    </source>
</evidence>
<dbReference type="Gene3D" id="2.60.40.10">
    <property type="entry name" value="Immunoglobulins"/>
    <property type="match status" value="1"/>
</dbReference>
<reference evidence="1 2" key="1">
    <citation type="submission" date="2018-09" db="EMBL/GenBank/DDBJ databases">
        <title>Murine metabolic-syndrome-specific gut microbial biobank.</title>
        <authorList>
            <person name="Liu C."/>
        </authorList>
    </citation>
    <scope>NUCLEOTIDE SEQUENCE [LARGE SCALE GENOMIC DNA]</scope>
    <source>
        <strain evidence="1 2">0.1xD8-82</strain>
    </source>
</reference>
<dbReference type="InterPro" id="IPR000801">
    <property type="entry name" value="Esterase-like"/>
</dbReference>
<dbReference type="Pfam" id="PF00756">
    <property type="entry name" value="Esterase"/>
    <property type="match status" value="1"/>
</dbReference>
<dbReference type="GO" id="GO:0016747">
    <property type="term" value="F:acyltransferase activity, transferring groups other than amino-acyl groups"/>
    <property type="evidence" value="ECO:0007669"/>
    <property type="project" value="TreeGrafter"/>
</dbReference>
<protein>
    <submittedName>
        <fullName evidence="1">Esterase family protein</fullName>
    </submittedName>
</protein>
<evidence type="ECO:0000313" key="2">
    <source>
        <dbReference type="Proteomes" id="UP000280696"/>
    </source>
</evidence>
<dbReference type="Proteomes" id="UP000280696">
    <property type="component" value="Unassembled WGS sequence"/>
</dbReference>
<dbReference type="InterPro" id="IPR050583">
    <property type="entry name" value="Mycobacterial_A85_antigen"/>
</dbReference>
<sequence length="388" mass="44852">MYVAGRMEMKMEKNKISKEKSNINEQILAFNQVLPFEGQVEAVALKEDGSCRLRFYAPNAKSVSVLIEETKYLCVKNQEGIWEMAYPSRKGIQYVQLFIDDTEFLTPMLPITYGYSRPYNYVALYKPEESFYQIKDVPHGSVRREFFFSEVTGEWESCVVYTPYIYEKETDRVFPVLYLQHGHGENEIGWTNSGKVHFILDNLIAEGKAVPFVVVMCNGMVQTVEDGRRIVNFRLLEKQLFQDVMPFVEGKFRVGRTKKMRAMAGLSMGSVQTSMIGLSHPDSFSALGIFSGFMRDIITGGELDMSHGQPGLNPHLALLEDKEEFVRQYPVCFRAMGTEDPFWEHFAADDEMLKQKQIPHIRKEYPGAHDWNVWRMCIYDFAQLIFKD</sequence>
<dbReference type="InterPro" id="IPR014756">
    <property type="entry name" value="Ig_E-set"/>
</dbReference>
<dbReference type="InterPro" id="IPR029058">
    <property type="entry name" value="AB_hydrolase_fold"/>
</dbReference>
<dbReference type="SUPFAM" id="SSF53474">
    <property type="entry name" value="alpha/beta-Hydrolases"/>
    <property type="match status" value="1"/>
</dbReference>
<name>A0A3A9AF20_9FIRM</name>
<accession>A0A3A9AF20</accession>